<accession>A0A127VBJ1</accession>
<name>A0A127VBJ1_9SPHI</name>
<dbReference type="PATRIC" id="fig|188932.3.peg.1732"/>
<evidence type="ECO:0000313" key="3">
    <source>
        <dbReference type="Proteomes" id="UP000071561"/>
    </source>
</evidence>
<dbReference type="EMBL" id="CP014504">
    <property type="protein sequence ID" value="AMP98580.1"/>
    <property type="molecule type" value="Genomic_DNA"/>
</dbReference>
<sequence precursor="true">MKKIITLLLLCFLRILSVEAQATGQINGQVIDEKHVAVIYGAVSLIMAIDSVQVRSAITTAKGD</sequence>
<feature type="signal peptide" evidence="1">
    <location>
        <begin position="1"/>
        <end position="22"/>
    </location>
</feature>
<dbReference type="AlphaFoldDB" id="A0A127VBJ1"/>
<dbReference type="KEGG" id="pcm:AY601_1665"/>
<dbReference type="RefSeq" id="WP_068399052.1">
    <property type="nucleotide sequence ID" value="NZ_CP014504.1"/>
</dbReference>
<proteinExistence type="predicted"/>
<evidence type="ECO:0000256" key="1">
    <source>
        <dbReference type="SAM" id="SignalP"/>
    </source>
</evidence>
<evidence type="ECO:0000313" key="2">
    <source>
        <dbReference type="EMBL" id="AMP98580.1"/>
    </source>
</evidence>
<reference evidence="2 3" key="1">
    <citation type="submission" date="2016-03" db="EMBL/GenBank/DDBJ databases">
        <title>Complete genome sequence of Pedobacter cryoconitis PAMC 27485.</title>
        <authorList>
            <person name="Lee J."/>
            <person name="Kim O.-S."/>
        </authorList>
    </citation>
    <scope>NUCLEOTIDE SEQUENCE [LARGE SCALE GENOMIC DNA]</scope>
    <source>
        <strain evidence="2 3">PAMC 27485</strain>
    </source>
</reference>
<keyword evidence="1" id="KW-0732">Signal</keyword>
<protein>
    <submittedName>
        <fullName evidence="2">Uncharacterized protein</fullName>
    </submittedName>
</protein>
<gene>
    <name evidence="2" type="ORF">AY601_1665</name>
</gene>
<keyword evidence="3" id="KW-1185">Reference proteome</keyword>
<dbReference type="Proteomes" id="UP000071561">
    <property type="component" value="Chromosome"/>
</dbReference>
<feature type="chain" id="PRO_5007280363" evidence="1">
    <location>
        <begin position="23"/>
        <end position="64"/>
    </location>
</feature>
<organism evidence="2 3">
    <name type="scientific">Pedobacter cryoconitis</name>
    <dbReference type="NCBI Taxonomy" id="188932"/>
    <lineage>
        <taxon>Bacteria</taxon>
        <taxon>Pseudomonadati</taxon>
        <taxon>Bacteroidota</taxon>
        <taxon>Sphingobacteriia</taxon>
        <taxon>Sphingobacteriales</taxon>
        <taxon>Sphingobacteriaceae</taxon>
        <taxon>Pedobacter</taxon>
    </lineage>
</organism>